<dbReference type="GO" id="GO:0003746">
    <property type="term" value="F:translation elongation factor activity"/>
    <property type="evidence" value="ECO:0007669"/>
    <property type="project" value="TreeGrafter"/>
</dbReference>
<evidence type="ECO:0000256" key="5">
    <source>
        <dbReference type="SAM" id="MobiDB-lite"/>
    </source>
</evidence>
<dbReference type="Proteomes" id="UP000694846">
    <property type="component" value="Unplaced"/>
</dbReference>
<protein>
    <submittedName>
        <fullName evidence="8">GTP-binding protein 2</fullName>
    </submittedName>
</protein>
<proteinExistence type="inferred from homology"/>
<reference evidence="8" key="1">
    <citation type="submission" date="2025-08" db="UniProtKB">
        <authorList>
            <consortium name="RefSeq"/>
        </authorList>
    </citation>
    <scope>IDENTIFICATION</scope>
    <source>
        <tissue evidence="8">Whole body</tissue>
    </source>
</reference>
<dbReference type="GO" id="GO:0003924">
    <property type="term" value="F:GTPase activity"/>
    <property type="evidence" value="ECO:0007669"/>
    <property type="project" value="InterPro"/>
</dbReference>
<evidence type="ECO:0000256" key="2">
    <source>
        <dbReference type="ARBA" id="ARBA00007249"/>
    </source>
</evidence>
<dbReference type="GO" id="GO:0005737">
    <property type="term" value="C:cytoplasm"/>
    <property type="evidence" value="ECO:0007669"/>
    <property type="project" value="UniProtKB-SubCell"/>
</dbReference>
<comment type="subcellular location">
    <subcellularLocation>
        <location evidence="1">Cytoplasm</location>
    </subcellularLocation>
</comment>
<dbReference type="FunFam" id="2.40.30.10:FF:000014">
    <property type="entry name" value="Probable GTP-binding protein 1"/>
    <property type="match status" value="1"/>
</dbReference>
<dbReference type="InterPro" id="IPR035531">
    <property type="entry name" value="GTPBP1-like"/>
</dbReference>
<keyword evidence="3" id="KW-0547">Nucleotide-binding</keyword>
<evidence type="ECO:0000256" key="4">
    <source>
        <dbReference type="ARBA" id="ARBA00023134"/>
    </source>
</evidence>
<dbReference type="GeneID" id="112688017"/>
<dbReference type="Pfam" id="PF00009">
    <property type="entry name" value="GTP_EFTU"/>
    <property type="match status" value="1"/>
</dbReference>
<dbReference type="PROSITE" id="PS51722">
    <property type="entry name" value="G_TR_2"/>
    <property type="match status" value="1"/>
</dbReference>
<dbReference type="SUPFAM" id="SSF52540">
    <property type="entry name" value="P-loop containing nucleoside triphosphate hydrolases"/>
    <property type="match status" value="1"/>
</dbReference>
<evidence type="ECO:0000313" key="8">
    <source>
        <dbReference type="RefSeq" id="XP_025416808.1"/>
    </source>
</evidence>
<dbReference type="InterPro" id="IPR009000">
    <property type="entry name" value="Transl_B-barrel_sf"/>
</dbReference>
<dbReference type="CDD" id="cd03708">
    <property type="entry name" value="GTPBP_III"/>
    <property type="match status" value="1"/>
</dbReference>
<evidence type="ECO:0000256" key="3">
    <source>
        <dbReference type="ARBA" id="ARBA00022741"/>
    </source>
</evidence>
<dbReference type="Gene3D" id="2.40.30.10">
    <property type="entry name" value="Translation factors"/>
    <property type="match status" value="1"/>
</dbReference>
<feature type="region of interest" description="Disordered" evidence="5">
    <location>
        <begin position="1"/>
        <end position="26"/>
    </location>
</feature>
<dbReference type="SUPFAM" id="SSF50465">
    <property type="entry name" value="EF-Tu/eEF-1alpha/eIF2-gamma C-terminal domain"/>
    <property type="match status" value="1"/>
</dbReference>
<name>A0A8B8G1Y3_9HEMI</name>
<keyword evidence="4" id="KW-0342">GTP-binding</keyword>
<organism evidence="7 8">
    <name type="scientific">Sipha flava</name>
    <name type="common">yellow sugarcane aphid</name>
    <dbReference type="NCBI Taxonomy" id="143950"/>
    <lineage>
        <taxon>Eukaryota</taxon>
        <taxon>Metazoa</taxon>
        <taxon>Ecdysozoa</taxon>
        <taxon>Arthropoda</taxon>
        <taxon>Hexapoda</taxon>
        <taxon>Insecta</taxon>
        <taxon>Pterygota</taxon>
        <taxon>Neoptera</taxon>
        <taxon>Paraneoptera</taxon>
        <taxon>Hemiptera</taxon>
        <taxon>Sternorrhyncha</taxon>
        <taxon>Aphidomorpha</taxon>
        <taxon>Aphidoidea</taxon>
        <taxon>Aphididae</taxon>
        <taxon>Sipha</taxon>
    </lineage>
</organism>
<dbReference type="FunFam" id="3.40.50.300:FF:000091">
    <property type="entry name" value="Probable GTP-binding protein 1"/>
    <property type="match status" value="1"/>
</dbReference>
<dbReference type="PANTHER" id="PTHR43721:SF3">
    <property type="entry name" value="GTP-BINDING PROTEIN 2"/>
    <property type="match status" value="1"/>
</dbReference>
<dbReference type="SUPFAM" id="SSF50447">
    <property type="entry name" value="Translation proteins"/>
    <property type="match status" value="1"/>
</dbReference>
<dbReference type="PANTHER" id="PTHR43721">
    <property type="entry name" value="ELONGATION FACTOR TU-RELATED"/>
    <property type="match status" value="1"/>
</dbReference>
<dbReference type="InterPro" id="IPR027417">
    <property type="entry name" value="P-loop_NTPase"/>
</dbReference>
<feature type="domain" description="Tr-type G" evidence="6">
    <location>
        <begin position="140"/>
        <end position="369"/>
    </location>
</feature>
<dbReference type="CDD" id="cd04165">
    <property type="entry name" value="GTPBP1_like"/>
    <property type="match status" value="1"/>
</dbReference>
<dbReference type="InterPro" id="IPR050055">
    <property type="entry name" value="EF-Tu_GTPase"/>
</dbReference>
<accession>A0A8B8G1Y3</accession>
<dbReference type="GO" id="GO:0005525">
    <property type="term" value="F:GTP binding"/>
    <property type="evidence" value="ECO:0007669"/>
    <property type="project" value="UniProtKB-KW"/>
</dbReference>
<dbReference type="InterPro" id="IPR009001">
    <property type="entry name" value="Transl_elong_EF1A/Init_IF2_C"/>
</dbReference>
<dbReference type="InterPro" id="IPR000795">
    <property type="entry name" value="T_Tr_GTP-bd_dom"/>
</dbReference>
<dbReference type="AlphaFoldDB" id="A0A8B8G1Y3"/>
<dbReference type="Gene3D" id="3.40.50.300">
    <property type="entry name" value="P-loop containing nucleotide triphosphate hydrolases"/>
    <property type="match status" value="1"/>
</dbReference>
<dbReference type="OrthoDB" id="248233at2759"/>
<dbReference type="RefSeq" id="XP_025416808.1">
    <property type="nucleotide sequence ID" value="XM_025561023.1"/>
</dbReference>
<sequence>MDSFLDLFDPGTSPPSNCDVWPAEDNDDVTARLPPEPQMGNVEYKLKLINPSKLRFEHLVTQLKWRLREGHGEAIYEIGVEDTGMLTGLSAEDMKSSLITLDEMARKLGATTSVLRERSVKKDKMVAEVLVRKVPDDQECIEVMVAVLGGADAGKSTLLGVLAHGEFDNGRGSARLNVLRHLHELRSGRTSSISHEILGFDTEGDVINYQKARTAEEIRDRSSKLITFLDLAGHKKYLKTTVAGLSGYCPHHVMLVVSSPAVTVSSPTQLDMTKEHMDLALALRLPFCIVVTKTDITPADNTIKWLESILKSIGCRKVPFVVKSDDDVLTASSAQPTQNVVPIFTISSVTGEDLDLLTKFLYVLPPSISIKDKERLEQECCQFQIDEIFKVPDIGTIVGGVLVQGVVNIGTELVIGPFDNGTFVPVTVQSIHRNKAPRRVVKATQSASLSLEQSIPGLRNGMVLLGSGVNHSACIFFQARIVVLYHATSIHNGFQTTVHIGNIRQTAAIVAIMECDKRGMHTNDTASVIFKFARHPEYVTEGMRLLFREGQTKGIGIVTQVFALQVVAG</sequence>
<evidence type="ECO:0000259" key="6">
    <source>
        <dbReference type="PROSITE" id="PS51722"/>
    </source>
</evidence>
<comment type="similarity">
    <text evidence="2">Belongs to the TRAFAC class translation factor GTPase superfamily. Classic translation factor GTPase family. EF-Tu/EF-1A subfamily.</text>
</comment>
<gene>
    <name evidence="8" type="primary">LOC112688017</name>
</gene>
<evidence type="ECO:0000256" key="1">
    <source>
        <dbReference type="ARBA" id="ARBA00004496"/>
    </source>
</evidence>
<evidence type="ECO:0000313" key="7">
    <source>
        <dbReference type="Proteomes" id="UP000694846"/>
    </source>
</evidence>
<keyword evidence="7" id="KW-1185">Reference proteome</keyword>